<dbReference type="Gene3D" id="3.40.50.12780">
    <property type="entry name" value="N-terminal domain of ligase-like"/>
    <property type="match status" value="1"/>
</dbReference>
<comment type="caution">
    <text evidence="5">The sequence shown here is derived from an EMBL/GenBank/DDBJ whole genome shotgun (WGS) entry which is preliminary data.</text>
</comment>
<evidence type="ECO:0000256" key="2">
    <source>
        <dbReference type="ARBA" id="ARBA00022598"/>
    </source>
</evidence>
<comment type="similarity">
    <text evidence="1">Belongs to the ATP-dependent AMP-binding enzyme family.</text>
</comment>
<dbReference type="InterPro" id="IPR025110">
    <property type="entry name" value="AMP-bd_C"/>
</dbReference>
<dbReference type="InterPro" id="IPR045851">
    <property type="entry name" value="AMP-bd_C_sf"/>
</dbReference>
<dbReference type="Pfam" id="PF00501">
    <property type="entry name" value="AMP-binding"/>
    <property type="match status" value="1"/>
</dbReference>
<protein>
    <submittedName>
        <fullName evidence="5">Long-chain acyl-CoA synthetase</fullName>
        <ecNumber evidence="5">6.2.1.3</ecNumber>
    </submittedName>
</protein>
<dbReference type="Pfam" id="PF13193">
    <property type="entry name" value="AMP-binding_C"/>
    <property type="match status" value="1"/>
</dbReference>
<dbReference type="InterPro" id="IPR020845">
    <property type="entry name" value="AMP-binding_CS"/>
</dbReference>
<evidence type="ECO:0000256" key="1">
    <source>
        <dbReference type="ARBA" id="ARBA00006432"/>
    </source>
</evidence>
<sequence length="509" mass="56392">MPIYDNLLVRAQSLFADHPAIVDGPVRQNYGELVERVRRLAGAMTQLGLQRGDPVGFLGRNSFRFIEVNLACSLAGLIHVPINFRLSDVEIDYIVADTGLRLLFAESRYRGRAEQTVVWSDSDPVRGDNEYEALLYSGHPADFDDSPVESSTDDVAQIFYTSGTTGHPKGVCLTRGNLTASALDALVSLEMKRRDGWLHASPMFHLVDAFAIWAISLVGGRHIINHFSPDEFGPLVEAERITKTSLPPTLLDRIVREPSITNYDLSSLELISYGGSPMQDAVYQRCHETLGCSMLQAYGLTEGSGFVCHEVRDNNPLPKQAMNTVGYPTLHTQIRLLDETGNAVPDGEAGEILIRGPRVFKHYWQKPEMTAAAFTHDGWYRTGDIGRRDHHGRYQIAGRRKEMVISGGENIYPAEVQNVLLGCPGVTEAAVFGVPSVEWGEEVRAVVYAEGVQAGTLTESDLLVYCRTRIGGYKLPKRIYITDEPLPKSGPGKIATNQIRTRYIEESKQ</sequence>
<reference evidence="5 6" key="2">
    <citation type="submission" date="2024-11" db="EMBL/GenBank/DDBJ databases">
        <title>Using genomics to understand microbial adaptation to soil warming.</title>
        <authorList>
            <person name="Deangelis K.M. PhD."/>
        </authorList>
    </citation>
    <scope>NUCLEOTIDE SEQUENCE [LARGE SCALE GENOMIC DNA]</scope>
    <source>
        <strain evidence="5 6">GAS97</strain>
    </source>
</reference>
<dbReference type="InterPro" id="IPR042099">
    <property type="entry name" value="ANL_N_sf"/>
</dbReference>
<proteinExistence type="inferred from homology"/>
<name>A0ABW8MUL3_9BURK</name>
<dbReference type="Proteomes" id="UP001620514">
    <property type="component" value="Unassembled WGS sequence"/>
</dbReference>
<dbReference type="EC" id="6.2.1.3" evidence="5"/>
<dbReference type="EMBL" id="JBIYDN010000026">
    <property type="protein sequence ID" value="MFK4446446.1"/>
    <property type="molecule type" value="Genomic_DNA"/>
</dbReference>
<evidence type="ECO:0000313" key="5">
    <source>
        <dbReference type="EMBL" id="MFK4446446.1"/>
    </source>
</evidence>
<dbReference type="GO" id="GO:0004467">
    <property type="term" value="F:long-chain fatty acid-CoA ligase activity"/>
    <property type="evidence" value="ECO:0007669"/>
    <property type="project" value="UniProtKB-EC"/>
</dbReference>
<dbReference type="InterPro" id="IPR000873">
    <property type="entry name" value="AMP-dep_synth/lig_dom"/>
</dbReference>
<dbReference type="PANTHER" id="PTHR43201">
    <property type="entry name" value="ACYL-COA SYNTHETASE"/>
    <property type="match status" value="1"/>
</dbReference>
<organism evidence="5 6">
    <name type="scientific">Caballeronia udeis</name>
    <dbReference type="NCBI Taxonomy" id="1232866"/>
    <lineage>
        <taxon>Bacteria</taxon>
        <taxon>Pseudomonadati</taxon>
        <taxon>Pseudomonadota</taxon>
        <taxon>Betaproteobacteria</taxon>
        <taxon>Burkholderiales</taxon>
        <taxon>Burkholderiaceae</taxon>
        <taxon>Caballeronia</taxon>
    </lineage>
</organism>
<accession>A0ABW8MUL3</accession>
<dbReference type="PROSITE" id="PS00455">
    <property type="entry name" value="AMP_BINDING"/>
    <property type="match status" value="1"/>
</dbReference>
<keyword evidence="6" id="KW-1185">Reference proteome</keyword>
<dbReference type="SUPFAM" id="SSF56801">
    <property type="entry name" value="Acetyl-CoA synthetase-like"/>
    <property type="match status" value="1"/>
</dbReference>
<dbReference type="RefSeq" id="WP_404611337.1">
    <property type="nucleotide sequence ID" value="NZ_JBIYDN010000026.1"/>
</dbReference>
<reference evidence="5 6" key="1">
    <citation type="submission" date="2024-10" db="EMBL/GenBank/DDBJ databases">
        <authorList>
            <person name="Deangelis K."/>
            <person name="Huntemann M."/>
            <person name="Clum A."/>
            <person name="Wang J."/>
            <person name="Palaniappan K."/>
            <person name="Ritter S."/>
            <person name="Chen I.-M."/>
            <person name="Stamatis D."/>
            <person name="Reddy T."/>
            <person name="O'Malley R."/>
            <person name="Daum C."/>
            <person name="Ng V."/>
            <person name="Ivanova N."/>
            <person name="Kyrpides N."/>
            <person name="Woyke T."/>
        </authorList>
    </citation>
    <scope>NUCLEOTIDE SEQUENCE [LARGE SCALE GENOMIC DNA]</scope>
    <source>
        <strain evidence="5 6">GAS97</strain>
    </source>
</reference>
<dbReference type="Gene3D" id="3.30.300.30">
    <property type="match status" value="1"/>
</dbReference>
<feature type="domain" description="AMP-binding enzyme C-terminal" evidence="4">
    <location>
        <begin position="415"/>
        <end position="493"/>
    </location>
</feature>
<evidence type="ECO:0000313" key="6">
    <source>
        <dbReference type="Proteomes" id="UP001620514"/>
    </source>
</evidence>
<dbReference type="PANTHER" id="PTHR43201:SF5">
    <property type="entry name" value="MEDIUM-CHAIN ACYL-COA LIGASE ACSF2, MITOCHONDRIAL"/>
    <property type="match status" value="1"/>
</dbReference>
<keyword evidence="2 5" id="KW-0436">Ligase</keyword>
<evidence type="ECO:0000259" key="3">
    <source>
        <dbReference type="Pfam" id="PF00501"/>
    </source>
</evidence>
<gene>
    <name evidence="5" type="ORF">ABH943_006478</name>
</gene>
<evidence type="ECO:0000259" key="4">
    <source>
        <dbReference type="Pfam" id="PF13193"/>
    </source>
</evidence>
<feature type="domain" description="AMP-dependent synthetase/ligase" evidence="3">
    <location>
        <begin position="14"/>
        <end position="364"/>
    </location>
</feature>